<dbReference type="CDD" id="cd00761">
    <property type="entry name" value="Glyco_tranf_GTA_type"/>
    <property type="match status" value="1"/>
</dbReference>
<keyword evidence="3" id="KW-1133">Transmembrane helix</keyword>
<keyword evidence="3" id="KW-0472">Membrane</keyword>
<evidence type="ECO:0000256" key="2">
    <source>
        <dbReference type="ARBA" id="ARBA00022679"/>
    </source>
</evidence>
<protein>
    <submittedName>
        <fullName evidence="5">Glycosyl transferase family 2</fullName>
    </submittedName>
</protein>
<reference evidence="5 6" key="1">
    <citation type="submission" date="2018-06" db="EMBL/GenBank/DDBJ databases">
        <title>Genomic Encyclopedia of Type Strains, Phase III (KMG-III): the genomes of soil and plant-associated and newly described type strains.</title>
        <authorList>
            <person name="Whitman W."/>
        </authorList>
    </citation>
    <scope>NUCLEOTIDE SEQUENCE [LARGE SCALE GENOMIC DNA]</scope>
    <source>
        <strain evidence="5 6">CGMCC 1.12504</strain>
    </source>
</reference>
<keyword evidence="2 5" id="KW-0808">Transferase</keyword>
<keyword evidence="6" id="KW-1185">Reference proteome</keyword>
<keyword evidence="3" id="KW-0812">Transmembrane</keyword>
<dbReference type="PANTHER" id="PTHR22916:SF51">
    <property type="entry name" value="GLYCOSYLTRANSFERASE EPSH-RELATED"/>
    <property type="match status" value="1"/>
</dbReference>
<comment type="caution">
    <text evidence="5">The sequence shown here is derived from an EMBL/GenBank/DDBJ whole genome shotgun (WGS) entry which is preliminary data.</text>
</comment>
<dbReference type="Pfam" id="PF00535">
    <property type="entry name" value="Glycos_transf_2"/>
    <property type="match status" value="1"/>
</dbReference>
<dbReference type="RefSeq" id="WP_112084711.1">
    <property type="nucleotide sequence ID" value="NZ_QLSV01000001.1"/>
</dbReference>
<feature type="domain" description="Glycosyltransferase 2-like" evidence="4">
    <location>
        <begin position="8"/>
        <end position="166"/>
    </location>
</feature>
<evidence type="ECO:0000313" key="5">
    <source>
        <dbReference type="EMBL" id="RAR51132.1"/>
    </source>
</evidence>
<dbReference type="PANTHER" id="PTHR22916">
    <property type="entry name" value="GLYCOSYLTRANSFERASE"/>
    <property type="match status" value="1"/>
</dbReference>
<evidence type="ECO:0000259" key="4">
    <source>
        <dbReference type="Pfam" id="PF00535"/>
    </source>
</evidence>
<sequence length="332" mass="37987">MEQRKIFSVIVPVYNVETFLHQCIDSILKQTFTNFELLLINDGSSDSSAAICLAYQKNDDRIKLINQENGGASSARNNGIHHATGDYLIFVDSDDFLDSDDLFYELSQTIQKHNADVVLYGGKNYNVSSNNYSISRGNYDLTIIKSFSLIQTFEYLIQKKLFPGSAWVYTTKAKLIKENGIFFRTKIIAEDIDWNTKIFGCVSSIDAVNDLYYVYRKNQVNSVTGNAGVKGINSILLIIEDWLPKLEIENKPVNSFLLHNLAYYYFTILVLYSAISADDKIKLKQRLKNCFVVTKYSRTVNLKVLRFFCQLLGIPLTSAIVSKLYYLKERYI</sequence>
<evidence type="ECO:0000313" key="6">
    <source>
        <dbReference type="Proteomes" id="UP000249518"/>
    </source>
</evidence>
<dbReference type="InterPro" id="IPR029044">
    <property type="entry name" value="Nucleotide-diphossugar_trans"/>
</dbReference>
<evidence type="ECO:0000256" key="1">
    <source>
        <dbReference type="ARBA" id="ARBA00022676"/>
    </source>
</evidence>
<evidence type="ECO:0000256" key="3">
    <source>
        <dbReference type="SAM" id="Phobius"/>
    </source>
</evidence>
<organism evidence="5 6">
    <name type="scientific">Flavobacterium lacus</name>
    <dbReference type="NCBI Taxonomy" id="1353778"/>
    <lineage>
        <taxon>Bacteria</taxon>
        <taxon>Pseudomonadati</taxon>
        <taxon>Bacteroidota</taxon>
        <taxon>Flavobacteriia</taxon>
        <taxon>Flavobacteriales</taxon>
        <taxon>Flavobacteriaceae</taxon>
        <taxon>Flavobacterium</taxon>
    </lineage>
</organism>
<accession>A0A328WY42</accession>
<dbReference type="Gene3D" id="3.90.550.10">
    <property type="entry name" value="Spore Coat Polysaccharide Biosynthesis Protein SpsA, Chain A"/>
    <property type="match status" value="1"/>
</dbReference>
<keyword evidence="1" id="KW-0328">Glycosyltransferase</keyword>
<dbReference type="SUPFAM" id="SSF53448">
    <property type="entry name" value="Nucleotide-diphospho-sugar transferases"/>
    <property type="match status" value="1"/>
</dbReference>
<feature type="transmembrane region" description="Helical" evidence="3">
    <location>
        <begin position="256"/>
        <end position="275"/>
    </location>
</feature>
<dbReference type="Proteomes" id="UP000249518">
    <property type="component" value="Unassembled WGS sequence"/>
</dbReference>
<gene>
    <name evidence="5" type="ORF">B0I10_101308</name>
</gene>
<feature type="transmembrane region" description="Helical" evidence="3">
    <location>
        <begin position="304"/>
        <end position="326"/>
    </location>
</feature>
<dbReference type="AlphaFoldDB" id="A0A328WY42"/>
<dbReference type="OrthoDB" id="396512at2"/>
<name>A0A328WY42_9FLAO</name>
<dbReference type="InterPro" id="IPR001173">
    <property type="entry name" value="Glyco_trans_2-like"/>
</dbReference>
<dbReference type="EMBL" id="QLSV01000001">
    <property type="protein sequence ID" value="RAR51132.1"/>
    <property type="molecule type" value="Genomic_DNA"/>
</dbReference>
<proteinExistence type="predicted"/>
<dbReference type="GO" id="GO:0016758">
    <property type="term" value="F:hexosyltransferase activity"/>
    <property type="evidence" value="ECO:0007669"/>
    <property type="project" value="UniProtKB-ARBA"/>
</dbReference>